<keyword evidence="2 3" id="KW-0479">Metal-binding</keyword>
<dbReference type="PANTHER" id="PTHR37302:SF3">
    <property type="entry name" value="DAMAGE-INDUCIBLE PROTEIN DINB"/>
    <property type="match status" value="1"/>
</dbReference>
<evidence type="ECO:0000256" key="3">
    <source>
        <dbReference type="PIRSR" id="PIRSR607837-1"/>
    </source>
</evidence>
<gene>
    <name evidence="4" type="ORF">NITHO_6260001</name>
</gene>
<evidence type="ECO:0000313" key="4">
    <source>
        <dbReference type="EMBL" id="CCF85951.1"/>
    </source>
</evidence>
<name>I4EMN8_9BACT</name>
<feature type="binding site" evidence="3">
    <location>
        <position position="141"/>
    </location>
    <ligand>
        <name>a divalent metal cation</name>
        <dbReference type="ChEBI" id="CHEBI:60240"/>
    </ligand>
</feature>
<protein>
    <submittedName>
        <fullName evidence="4">DinB family protein</fullName>
    </submittedName>
</protein>
<dbReference type="OrthoDB" id="9811413at2"/>
<comment type="caution">
    <text evidence="4">The sequence shown here is derived from an EMBL/GenBank/DDBJ whole genome shotgun (WGS) entry which is preliminary data.</text>
</comment>
<feature type="binding site" evidence="3">
    <location>
        <position position="137"/>
    </location>
    <ligand>
        <name>a divalent metal cation</name>
        <dbReference type="ChEBI" id="CHEBI:60240"/>
    </ligand>
</feature>
<sequence>MLVEAIGTLYGYNRWATGRVLDTAAQLTPEQLQAPGGAGRRSVRDTLLHLIRVQKGWQSWWDGSLPAEEAYGLWLDPADFPDVAALRAEWEAVERDTQAFVSGLTEADLERVYEFTLPNGTVLRLPLQGMMLHIANHGTHHRSEVAAMLTSFGHSPGDLDLLFYIWPREPEQAG</sequence>
<evidence type="ECO:0000256" key="2">
    <source>
        <dbReference type="ARBA" id="ARBA00022723"/>
    </source>
</evidence>
<organism evidence="4 5">
    <name type="scientific">Nitrolancea hollandica Lb</name>
    <dbReference type="NCBI Taxonomy" id="1129897"/>
    <lineage>
        <taxon>Bacteria</taxon>
        <taxon>Pseudomonadati</taxon>
        <taxon>Thermomicrobiota</taxon>
        <taxon>Thermomicrobia</taxon>
        <taxon>Sphaerobacterales</taxon>
        <taxon>Sphaerobacterineae</taxon>
        <taxon>Sphaerobacteraceae</taxon>
        <taxon>Nitrolancea</taxon>
    </lineage>
</organism>
<dbReference type="GO" id="GO:0046872">
    <property type="term" value="F:metal ion binding"/>
    <property type="evidence" value="ECO:0007669"/>
    <property type="project" value="UniProtKB-KW"/>
</dbReference>
<evidence type="ECO:0000313" key="5">
    <source>
        <dbReference type="Proteomes" id="UP000004221"/>
    </source>
</evidence>
<dbReference type="Gene3D" id="1.20.120.450">
    <property type="entry name" value="dinb family like domain"/>
    <property type="match status" value="1"/>
</dbReference>
<comment type="similarity">
    <text evidence="1">Belongs to the DinB family.</text>
</comment>
<evidence type="ECO:0000256" key="1">
    <source>
        <dbReference type="ARBA" id="ARBA00008635"/>
    </source>
</evidence>
<dbReference type="RefSeq" id="WP_008481329.1">
    <property type="nucleotide sequence ID" value="NZ_CAGS01000586.1"/>
</dbReference>
<dbReference type="Proteomes" id="UP000004221">
    <property type="component" value="Unassembled WGS sequence"/>
</dbReference>
<dbReference type="Pfam" id="PF05163">
    <property type="entry name" value="DinB"/>
    <property type="match status" value="1"/>
</dbReference>
<dbReference type="SUPFAM" id="SSF109854">
    <property type="entry name" value="DinB/YfiT-like putative metalloenzymes"/>
    <property type="match status" value="1"/>
</dbReference>
<dbReference type="EMBL" id="CAGS01000586">
    <property type="protein sequence ID" value="CCF85951.1"/>
    <property type="molecule type" value="Genomic_DNA"/>
</dbReference>
<dbReference type="PANTHER" id="PTHR37302">
    <property type="entry name" value="SLR1116 PROTEIN"/>
    <property type="match status" value="1"/>
</dbReference>
<reference evidence="4 5" key="1">
    <citation type="journal article" date="2012" name="ISME J.">
        <title>Nitrification expanded: discovery, physiology and genomics of a nitrite-oxidizing bacterium from the phylum Chloroflexi.</title>
        <authorList>
            <person name="Sorokin D.Y."/>
            <person name="Lucker S."/>
            <person name="Vejmelkova D."/>
            <person name="Kostrikina N.A."/>
            <person name="Kleerebezem R."/>
            <person name="Rijpstra W.I."/>
            <person name="Damste J.S."/>
            <person name="Le Paslier D."/>
            <person name="Muyzer G."/>
            <person name="Wagner M."/>
            <person name="van Loosdrecht M.C."/>
            <person name="Daims H."/>
        </authorList>
    </citation>
    <scope>NUCLEOTIDE SEQUENCE [LARGE SCALE GENOMIC DNA]</scope>
    <source>
        <strain evidence="5">none</strain>
    </source>
</reference>
<dbReference type="InterPro" id="IPR007837">
    <property type="entry name" value="DinB"/>
</dbReference>
<keyword evidence="5" id="KW-1185">Reference proteome</keyword>
<dbReference type="InterPro" id="IPR034660">
    <property type="entry name" value="DinB/YfiT-like"/>
</dbReference>
<proteinExistence type="inferred from homology"/>
<dbReference type="AlphaFoldDB" id="I4EMN8"/>
<accession>I4EMN8</accession>
<feature type="binding site" evidence="3">
    <location>
        <position position="49"/>
    </location>
    <ligand>
        <name>a divalent metal cation</name>
        <dbReference type="ChEBI" id="CHEBI:60240"/>
    </ligand>
</feature>